<feature type="compositionally biased region" description="Low complexity" evidence="1">
    <location>
        <begin position="19"/>
        <end position="28"/>
    </location>
</feature>
<gene>
    <name evidence="2" type="ORF">V5799_002735</name>
</gene>
<feature type="region of interest" description="Disordered" evidence="1">
    <location>
        <begin position="19"/>
        <end position="51"/>
    </location>
</feature>
<organism evidence="2 3">
    <name type="scientific">Amblyomma americanum</name>
    <name type="common">Lone star tick</name>
    <dbReference type="NCBI Taxonomy" id="6943"/>
    <lineage>
        <taxon>Eukaryota</taxon>
        <taxon>Metazoa</taxon>
        <taxon>Ecdysozoa</taxon>
        <taxon>Arthropoda</taxon>
        <taxon>Chelicerata</taxon>
        <taxon>Arachnida</taxon>
        <taxon>Acari</taxon>
        <taxon>Parasitiformes</taxon>
        <taxon>Ixodida</taxon>
        <taxon>Ixodoidea</taxon>
        <taxon>Ixodidae</taxon>
        <taxon>Amblyomminae</taxon>
        <taxon>Amblyomma</taxon>
    </lineage>
</organism>
<dbReference type="EMBL" id="JARKHS020032797">
    <property type="protein sequence ID" value="KAK8759633.1"/>
    <property type="molecule type" value="Genomic_DNA"/>
</dbReference>
<comment type="caution">
    <text evidence="2">The sequence shown here is derived from an EMBL/GenBank/DDBJ whole genome shotgun (WGS) entry which is preliminary data.</text>
</comment>
<evidence type="ECO:0000313" key="3">
    <source>
        <dbReference type="Proteomes" id="UP001321473"/>
    </source>
</evidence>
<dbReference type="Proteomes" id="UP001321473">
    <property type="component" value="Unassembled WGS sequence"/>
</dbReference>
<evidence type="ECO:0000313" key="2">
    <source>
        <dbReference type="EMBL" id="KAK8759633.1"/>
    </source>
</evidence>
<protein>
    <submittedName>
        <fullName evidence="2">Uncharacterized protein</fullName>
    </submittedName>
</protein>
<reference evidence="2 3" key="1">
    <citation type="journal article" date="2023" name="Arcadia Sci">
        <title>De novo assembly of a long-read Amblyomma americanum tick genome.</title>
        <authorList>
            <person name="Chou S."/>
            <person name="Poskanzer K.E."/>
            <person name="Rollins M."/>
            <person name="Thuy-Boun P.S."/>
        </authorList>
    </citation>
    <scope>NUCLEOTIDE SEQUENCE [LARGE SCALE GENOMIC DNA]</scope>
    <source>
        <strain evidence="2">F_SG_1</strain>
        <tissue evidence="2">Salivary glands</tissue>
    </source>
</reference>
<name>A0AAQ4DAZ3_AMBAM</name>
<proteinExistence type="predicted"/>
<accession>A0AAQ4DAZ3</accession>
<dbReference type="AlphaFoldDB" id="A0AAQ4DAZ3"/>
<evidence type="ECO:0000256" key="1">
    <source>
        <dbReference type="SAM" id="MobiDB-lite"/>
    </source>
</evidence>
<keyword evidence="3" id="KW-1185">Reference proteome</keyword>
<sequence>MELPAIHIERRKLLSGLASAAKAGRRASTPPAEHAPSTPGGGPSKATPSRIRDSIGYLDAASGNSDALVGFFVLN</sequence>